<evidence type="ECO:0000313" key="2">
    <source>
        <dbReference type="EMBL" id="KAG0655941.1"/>
    </source>
</evidence>
<name>A0A9P6VWN8_RHOMI</name>
<dbReference type="AlphaFoldDB" id="A0A9P6VWN8"/>
<reference evidence="2 3" key="1">
    <citation type="submission" date="2020-11" db="EMBL/GenBank/DDBJ databases">
        <title>Kefir isolates.</title>
        <authorList>
            <person name="Marcisauskas S."/>
            <person name="Kim Y."/>
            <person name="Blasche S."/>
        </authorList>
    </citation>
    <scope>NUCLEOTIDE SEQUENCE [LARGE SCALE GENOMIC DNA]</scope>
    <source>
        <strain evidence="2 3">KR</strain>
    </source>
</reference>
<organism evidence="2 3">
    <name type="scientific">Rhodotorula mucilaginosa</name>
    <name type="common">Yeast</name>
    <name type="synonym">Rhodotorula rubra</name>
    <dbReference type="NCBI Taxonomy" id="5537"/>
    <lineage>
        <taxon>Eukaryota</taxon>
        <taxon>Fungi</taxon>
        <taxon>Dikarya</taxon>
        <taxon>Basidiomycota</taxon>
        <taxon>Pucciniomycotina</taxon>
        <taxon>Microbotryomycetes</taxon>
        <taxon>Sporidiobolales</taxon>
        <taxon>Sporidiobolaceae</taxon>
        <taxon>Rhodotorula</taxon>
    </lineage>
</organism>
<evidence type="ECO:0000256" key="1">
    <source>
        <dbReference type="SAM" id="MobiDB-lite"/>
    </source>
</evidence>
<feature type="region of interest" description="Disordered" evidence="1">
    <location>
        <begin position="731"/>
        <end position="761"/>
    </location>
</feature>
<accession>A0A9P6VWN8</accession>
<proteinExistence type="predicted"/>
<comment type="caution">
    <text evidence="2">The sequence shown here is derived from an EMBL/GenBank/DDBJ whole genome shotgun (WGS) entry which is preliminary data.</text>
</comment>
<feature type="region of interest" description="Disordered" evidence="1">
    <location>
        <begin position="1"/>
        <end position="70"/>
    </location>
</feature>
<dbReference type="PANTHER" id="PTHR36050">
    <property type="entry name" value="O-FUCOSYLTRANSFERASE 30"/>
    <property type="match status" value="1"/>
</dbReference>
<dbReference type="EMBL" id="PUHQ01000107">
    <property type="protein sequence ID" value="KAG0655941.1"/>
    <property type="molecule type" value="Genomic_DNA"/>
</dbReference>
<dbReference type="PANTHER" id="PTHR36050:SF1">
    <property type="entry name" value="O-FUCOSYLTRANSFERASE 30"/>
    <property type="match status" value="1"/>
</dbReference>
<sequence length="761" mass="83776">MAPQSGDEITLDVLAGPSRTGSTASTPAGAGSPRRRSSVSPEPHDAIAIPLMGSPLAGRSRGGRLSGGITGLTSSGRRISAAGLPLNKLRSSKLRWALVLTLLVAVIMWQPKSPDEAASTRDDGDEYLAAAEQGDYGDDAPAVPFGRPPPVFDAHPPIPQRPPPMPPPPLADAALAEKPAVGIVAKPLAHPAPVAQQRPLPLDSHARAPIDVDVHASTTAPMRSPPNTRYLAYSPHSGYHNQRMSLENALTLAFMLGRTLLVPPVWLGHAIPYISFDKLQRRLEMANKDGLEHCIPFGDGTNEDPIPHECDDYWDWTAVDWSFLVDLSEAETIVPIRTRSSMSMSWLEDEIGLARPSGNDGERSDVYELKDQTMYQYRFYDSRDDLDPLEKWGNRIDIDQFRQETDEYKLVHVGSLFGTSRLRVTLDKNADARTVFRRSMVFHTQAVDDVVTRIRDQLGGPGKYHGLHLRVGDGVFMQEATKNMADVWERLCINKMKIDRAVCDELRVRGATEADEKERRDGKVGDDKWAALSKRANSRPQREGAYHHAPLPPLPTIRTLADSPLASSLSCHAALHTEERFLPFNAPLYVATDSKLPRSDPNLAIFFAAFPCSFTLSDFGTLPELETMNRLRAAGDKTPLAQFLYPQLDAQIAAWGRTLVGTPQSTYSRFASDVLHQVYQLRERRKRPGLTFGPVPSPPYATATVDRSRARVLRKFDLQAAAAADLILAKKSSRSSGEIRAATNERTARPKIQPDRAPPSP</sequence>
<dbReference type="Proteomes" id="UP000777482">
    <property type="component" value="Unassembled WGS sequence"/>
</dbReference>
<gene>
    <name evidence="2" type="ORF">C6P46_000523</name>
</gene>
<evidence type="ECO:0000313" key="3">
    <source>
        <dbReference type="Proteomes" id="UP000777482"/>
    </source>
</evidence>
<feature type="compositionally biased region" description="Basic and acidic residues" evidence="1">
    <location>
        <begin position="511"/>
        <end position="529"/>
    </location>
</feature>
<feature type="region of interest" description="Disordered" evidence="1">
    <location>
        <begin position="511"/>
        <end position="551"/>
    </location>
</feature>
<keyword evidence="3" id="KW-1185">Reference proteome</keyword>
<evidence type="ECO:0008006" key="4">
    <source>
        <dbReference type="Google" id="ProtNLM"/>
    </source>
</evidence>
<dbReference type="OrthoDB" id="1882547at2759"/>
<protein>
    <recommendedName>
        <fullName evidence="4">O-fucosyltransferase family protein</fullName>
    </recommendedName>
</protein>